<organism evidence="1 2">
    <name type="scientific">Agaribacillus aureus</name>
    <dbReference type="NCBI Taxonomy" id="3051825"/>
    <lineage>
        <taxon>Bacteria</taxon>
        <taxon>Pseudomonadati</taxon>
        <taxon>Bacteroidota</taxon>
        <taxon>Cytophagia</taxon>
        <taxon>Cytophagales</taxon>
        <taxon>Splendidivirgaceae</taxon>
        <taxon>Agaribacillus</taxon>
    </lineage>
</organism>
<reference evidence="1" key="1">
    <citation type="submission" date="2023-06" db="EMBL/GenBank/DDBJ databases">
        <title>Genomic of Agaribacillus aureum.</title>
        <authorList>
            <person name="Wang G."/>
        </authorList>
    </citation>
    <scope>NUCLEOTIDE SEQUENCE</scope>
    <source>
        <strain evidence="1">BMA12</strain>
    </source>
</reference>
<keyword evidence="2" id="KW-1185">Reference proteome</keyword>
<comment type="caution">
    <text evidence="1">The sequence shown here is derived from an EMBL/GenBank/DDBJ whole genome shotgun (WGS) entry which is preliminary data.</text>
</comment>
<dbReference type="EMBL" id="JAUJEB010000006">
    <property type="protein sequence ID" value="MDN5215457.1"/>
    <property type="molecule type" value="Genomic_DNA"/>
</dbReference>
<accession>A0ABT8LCF0</accession>
<dbReference type="Proteomes" id="UP001172083">
    <property type="component" value="Unassembled WGS sequence"/>
</dbReference>
<protein>
    <recommendedName>
        <fullName evidence="3">Tetratricopeptide repeat protein</fullName>
    </recommendedName>
</protein>
<proteinExistence type="predicted"/>
<evidence type="ECO:0000313" key="2">
    <source>
        <dbReference type="Proteomes" id="UP001172083"/>
    </source>
</evidence>
<evidence type="ECO:0008006" key="3">
    <source>
        <dbReference type="Google" id="ProtNLM"/>
    </source>
</evidence>
<sequence length="519" mass="61939">MPNKNNEPLFQLIKSLTKAEKRSFKLFVSRHKSGEDAKFLKLFNWMDKQDEYDEARILLKEPAIKASQISNLKAHLYKQILQNLRSNKSSNDIPMQIRDCIDQASILNDKCLYKQSFKILEKAKALAEKNDFPLLLLEIIEFEKRLVTKLAQPKVDRRINDLMKESEVISEQLKSLHNFSNLSLKLYSFYMNIGFIRDHKDFEIVNSFYFSSMPAFKEERLSFNEKNYLFNSMVGYYFFIQDDERAYEYAKKWVQLFKDNPFLIAPKIDLYIKASNNLLIAQNKLGKFDEFVATFKELEAVYNIKNLHLTDNIKLQIFKYLSTHRINHYFLLGTFEEGVKIVPEIAEGLNRFIDQLDMHHILIFYYKFACMYFGNNQWQEAVYWLNKIINATNVDLRSDIQCFARILNLICHYELENTDLVDYYILSTYRFLIKKEDLYMFQKYIMKFLKDLNSIKPSQLMDAFKKLRKQMLSLKNNPYEKRAFLYFDIISWLESKFEDRPVGEIIKQKATKRNRPLTV</sequence>
<evidence type="ECO:0000313" key="1">
    <source>
        <dbReference type="EMBL" id="MDN5215457.1"/>
    </source>
</evidence>
<name>A0ABT8LCF0_9BACT</name>
<dbReference type="RefSeq" id="WP_346760787.1">
    <property type="nucleotide sequence ID" value="NZ_JAUJEB010000006.1"/>
</dbReference>
<gene>
    <name evidence="1" type="ORF">QQ020_25480</name>
</gene>